<dbReference type="InterPro" id="IPR023214">
    <property type="entry name" value="HAD_sf"/>
</dbReference>
<accession>A0AAU7V476</accession>
<dbReference type="InterPro" id="IPR027256">
    <property type="entry name" value="P-typ_ATPase_IB"/>
</dbReference>
<dbReference type="GO" id="GO:0046872">
    <property type="term" value="F:metal ion binding"/>
    <property type="evidence" value="ECO:0007669"/>
    <property type="project" value="UniProtKB-KW"/>
</dbReference>
<feature type="transmembrane region" description="Helical" evidence="8">
    <location>
        <begin position="253"/>
        <end position="279"/>
    </location>
</feature>
<dbReference type="NCBIfam" id="TIGR01511">
    <property type="entry name" value="ATPase-IB1_Cu"/>
    <property type="match status" value="1"/>
</dbReference>
<keyword evidence="8" id="KW-0067">ATP-binding</keyword>
<dbReference type="SFLD" id="SFLDS00003">
    <property type="entry name" value="Haloacid_Dehalogenase"/>
    <property type="match status" value="1"/>
</dbReference>
<keyword evidence="8" id="KW-0547">Nucleotide-binding</keyword>
<evidence type="ECO:0000256" key="7">
    <source>
        <dbReference type="ARBA" id="ARBA00023136"/>
    </source>
</evidence>
<dbReference type="PROSITE" id="PS01229">
    <property type="entry name" value="COF_2"/>
    <property type="match status" value="1"/>
</dbReference>
<keyword evidence="5" id="KW-1278">Translocase</keyword>
<sequence length="621" mass="65633">MNQKVRTRLAFVAGALLVVGLPLHWWVSPQWASPVLIAASLVAGTPIAIKAWQALRVRAFSIDLLVTIAVVGALIIGEYVESAVVSFLFLFGAWLEARSLERTRSSLRGLIELAPTIATVEREGVRQEIPASELEVGDLIVVRAGERIAVDGVVAEGEAEVSEASITGEPIPVGKRRGDHVFASTIVETGFLQVRAKEVGDDTTYARIIELVEEAQESKTRRQRFLDRFSQYYTPAIVVGAIVAFALTRDLSFALTFLVIACPGALVISVPVAAVAALGNIARHGVLSKDAQGLEDLAGADTLVLDKTGTLTQGQPSVTGVHPRSGVTSDQLLTWAASVELASEHHLGRAVVRAATERDLALTNPTAVEVWAGLGLGATVDDHRVLVGSERLLAEQGLALSEPVAASSGATAVLVAVDSAVLGWLEVSDPIRPEAQAALEHLRQTGFKQIVMLSGDRPEVAAQVGAELGLDRALGGLLPGDKAEVVADLQREGRRVAMVGDGVNDAPALARAQVGVAMGRSGTDVSVETADLVLLTDRLDQLAHARRVSQLAVRIMKENMALALGTVAFLLAGVLFHAVHLAGGMLIHEASVLLVVLNALRLTSLRMPASQPVRPRSKLLV</sequence>
<keyword evidence="8" id="KW-1003">Cell membrane</keyword>
<dbReference type="GO" id="GO:0005524">
    <property type="term" value="F:ATP binding"/>
    <property type="evidence" value="ECO:0007669"/>
    <property type="project" value="UniProtKB-UniRule"/>
</dbReference>
<dbReference type="NCBIfam" id="TIGR01525">
    <property type="entry name" value="ATPase-IB_hvy"/>
    <property type="match status" value="1"/>
</dbReference>
<evidence type="ECO:0000256" key="5">
    <source>
        <dbReference type="ARBA" id="ARBA00022967"/>
    </source>
</evidence>
<gene>
    <name evidence="10" type="ORF">SAC06_05470</name>
</gene>
<dbReference type="NCBIfam" id="TIGR01512">
    <property type="entry name" value="ATPase-IB2_Cd"/>
    <property type="match status" value="1"/>
</dbReference>
<comment type="subcellular location">
    <subcellularLocation>
        <location evidence="1">Cell membrane</location>
        <topology evidence="1">Multi-pass membrane protein</topology>
    </subcellularLocation>
</comment>
<feature type="transmembrane region" description="Helical" evidence="8">
    <location>
        <begin position="7"/>
        <end position="25"/>
    </location>
</feature>
<dbReference type="InterPro" id="IPR018303">
    <property type="entry name" value="ATPase_P-typ_P_site"/>
</dbReference>
<dbReference type="GO" id="GO:0019829">
    <property type="term" value="F:ATPase-coupled monoatomic cation transmembrane transporter activity"/>
    <property type="evidence" value="ECO:0007669"/>
    <property type="project" value="InterPro"/>
</dbReference>
<dbReference type="AlphaFoldDB" id="A0AAU7V476"/>
<name>A0AAU7V476_9ACTO</name>
<dbReference type="SFLD" id="SFLDG00002">
    <property type="entry name" value="C1.7:_P-type_atpase_like"/>
    <property type="match status" value="1"/>
</dbReference>
<reference evidence="10" key="1">
    <citation type="submission" date="2023-11" db="EMBL/GenBank/DDBJ databases">
        <title>Scrofimicrobium hongkongense sp. nov., isolated from a patient with peritonitis.</title>
        <authorList>
            <person name="Lao H.Y."/>
            <person name="Wong A.Y.P."/>
            <person name="Ng T.L."/>
            <person name="Wong R.Y.L."/>
            <person name="Yau M.C.Y."/>
            <person name="Lam J.Y.W."/>
            <person name="Siu G.K.H."/>
        </authorList>
    </citation>
    <scope>NUCLEOTIDE SEQUENCE</scope>
    <source>
        <strain evidence="10">R131</strain>
    </source>
</reference>
<dbReference type="GO" id="GO:0005886">
    <property type="term" value="C:plasma membrane"/>
    <property type="evidence" value="ECO:0007669"/>
    <property type="project" value="UniProtKB-SubCell"/>
</dbReference>
<dbReference type="PANTHER" id="PTHR48085:SF5">
    <property type="entry name" value="CADMIUM_ZINC-TRANSPORTING ATPASE HMA4-RELATED"/>
    <property type="match status" value="1"/>
</dbReference>
<dbReference type="InterPro" id="IPR051014">
    <property type="entry name" value="Cation_Transport_ATPase_IB"/>
</dbReference>
<dbReference type="InterPro" id="IPR044492">
    <property type="entry name" value="P_typ_ATPase_HD_dom"/>
</dbReference>
<dbReference type="Pfam" id="PF00702">
    <property type="entry name" value="Hydrolase"/>
    <property type="match status" value="1"/>
</dbReference>
<dbReference type="SUPFAM" id="SSF81665">
    <property type="entry name" value="Calcium ATPase, transmembrane domain M"/>
    <property type="match status" value="1"/>
</dbReference>
<dbReference type="KEGG" id="sapp:SAC06_05470"/>
<dbReference type="EMBL" id="CP138335">
    <property type="protein sequence ID" value="XBW07107.1"/>
    <property type="molecule type" value="Genomic_DNA"/>
</dbReference>
<dbReference type="PRINTS" id="PR00119">
    <property type="entry name" value="CATATPASE"/>
</dbReference>
<dbReference type="SFLD" id="SFLDF00027">
    <property type="entry name" value="p-type_atpase"/>
    <property type="match status" value="1"/>
</dbReference>
<dbReference type="RefSeq" id="WP_350257313.1">
    <property type="nucleotide sequence ID" value="NZ_CP138335.1"/>
</dbReference>
<dbReference type="CDD" id="cd02079">
    <property type="entry name" value="P-type_ATPase_HM"/>
    <property type="match status" value="1"/>
</dbReference>
<protein>
    <submittedName>
        <fullName evidence="10">Cation-translocating P-type ATPase</fullName>
    </submittedName>
</protein>
<keyword evidence="7 8" id="KW-0472">Membrane</keyword>
<dbReference type="SUPFAM" id="SSF81653">
    <property type="entry name" value="Calcium ATPase, transduction domain A"/>
    <property type="match status" value="1"/>
</dbReference>
<dbReference type="FunFam" id="2.70.150.10:FF:000002">
    <property type="entry name" value="Copper-transporting ATPase 1, putative"/>
    <property type="match status" value="1"/>
</dbReference>
<dbReference type="Pfam" id="PF00122">
    <property type="entry name" value="E1-E2_ATPase"/>
    <property type="match status" value="1"/>
</dbReference>
<evidence type="ECO:0000256" key="1">
    <source>
        <dbReference type="ARBA" id="ARBA00004651"/>
    </source>
</evidence>
<evidence type="ECO:0000313" key="10">
    <source>
        <dbReference type="EMBL" id="XBW07107.1"/>
    </source>
</evidence>
<comment type="similarity">
    <text evidence="2 8">Belongs to the cation transport ATPase (P-type) (TC 3.A.3) family. Type IB subfamily.</text>
</comment>
<evidence type="ECO:0000256" key="3">
    <source>
        <dbReference type="ARBA" id="ARBA00022692"/>
    </source>
</evidence>
<dbReference type="SUPFAM" id="SSF56784">
    <property type="entry name" value="HAD-like"/>
    <property type="match status" value="1"/>
</dbReference>
<keyword evidence="4 8" id="KW-0479">Metal-binding</keyword>
<evidence type="ECO:0000256" key="6">
    <source>
        <dbReference type="ARBA" id="ARBA00022989"/>
    </source>
</evidence>
<dbReference type="InterPro" id="IPR001757">
    <property type="entry name" value="P_typ_ATPase"/>
</dbReference>
<feature type="transmembrane region" description="Helical" evidence="8">
    <location>
        <begin position="229"/>
        <end position="247"/>
    </location>
</feature>
<dbReference type="PRINTS" id="PR00120">
    <property type="entry name" value="HATPASE"/>
</dbReference>
<evidence type="ECO:0000256" key="2">
    <source>
        <dbReference type="ARBA" id="ARBA00006024"/>
    </source>
</evidence>
<proteinExistence type="inferred from homology"/>
<feature type="domain" description="P-type ATPase A" evidence="9">
    <location>
        <begin position="112"/>
        <end position="213"/>
    </location>
</feature>
<dbReference type="PANTHER" id="PTHR48085">
    <property type="entry name" value="CADMIUM/ZINC-TRANSPORTING ATPASE HMA2-RELATED"/>
    <property type="match status" value="1"/>
</dbReference>
<dbReference type="NCBIfam" id="TIGR01494">
    <property type="entry name" value="ATPase_P-type"/>
    <property type="match status" value="1"/>
</dbReference>
<evidence type="ECO:0000256" key="4">
    <source>
        <dbReference type="ARBA" id="ARBA00022723"/>
    </source>
</evidence>
<feature type="transmembrane region" description="Helical" evidence="8">
    <location>
        <begin position="59"/>
        <end position="77"/>
    </location>
</feature>
<dbReference type="Gene3D" id="3.40.50.1000">
    <property type="entry name" value="HAD superfamily/HAD-like"/>
    <property type="match status" value="1"/>
</dbReference>
<dbReference type="InterPro" id="IPR059000">
    <property type="entry name" value="ATPase_P-type_domA"/>
</dbReference>
<dbReference type="PROSITE" id="PS00154">
    <property type="entry name" value="ATPASE_E1_E2"/>
    <property type="match status" value="1"/>
</dbReference>
<dbReference type="InterPro" id="IPR008250">
    <property type="entry name" value="ATPase_P-typ_transduc_dom_A_sf"/>
</dbReference>
<dbReference type="Gene3D" id="2.70.150.10">
    <property type="entry name" value="Calcium-transporting ATPase, cytoplasmic transduction domain A"/>
    <property type="match status" value="1"/>
</dbReference>
<dbReference type="InterPro" id="IPR023298">
    <property type="entry name" value="ATPase_P-typ_TM_dom_sf"/>
</dbReference>
<organism evidence="10">
    <name type="scientific">Scrofimicrobium appendicitidis</name>
    <dbReference type="NCBI Taxonomy" id="3079930"/>
    <lineage>
        <taxon>Bacteria</taxon>
        <taxon>Bacillati</taxon>
        <taxon>Actinomycetota</taxon>
        <taxon>Actinomycetes</taxon>
        <taxon>Actinomycetales</taxon>
        <taxon>Actinomycetaceae</taxon>
        <taxon>Scrofimicrobium</taxon>
    </lineage>
</organism>
<evidence type="ECO:0000256" key="8">
    <source>
        <dbReference type="RuleBase" id="RU362081"/>
    </source>
</evidence>
<dbReference type="InterPro" id="IPR036412">
    <property type="entry name" value="HAD-like_sf"/>
</dbReference>
<dbReference type="InterPro" id="IPR023299">
    <property type="entry name" value="ATPase_P-typ_cyto_dom_N"/>
</dbReference>
<evidence type="ECO:0000259" key="9">
    <source>
        <dbReference type="Pfam" id="PF00122"/>
    </source>
</evidence>
<feature type="transmembrane region" description="Helical" evidence="8">
    <location>
        <begin position="560"/>
        <end position="579"/>
    </location>
</feature>
<dbReference type="GO" id="GO:0016887">
    <property type="term" value="F:ATP hydrolysis activity"/>
    <property type="evidence" value="ECO:0007669"/>
    <property type="project" value="InterPro"/>
</dbReference>
<keyword evidence="3 8" id="KW-0812">Transmembrane</keyword>
<dbReference type="Gene3D" id="3.40.1110.10">
    <property type="entry name" value="Calcium-transporting ATPase, cytoplasmic domain N"/>
    <property type="match status" value="1"/>
</dbReference>
<keyword evidence="6 8" id="KW-1133">Transmembrane helix</keyword>